<feature type="chain" id="PRO_5017251304" evidence="2">
    <location>
        <begin position="20"/>
        <end position="160"/>
    </location>
</feature>
<feature type="region of interest" description="Disordered" evidence="1">
    <location>
        <begin position="24"/>
        <end position="45"/>
    </location>
</feature>
<evidence type="ECO:0000313" key="4">
    <source>
        <dbReference type="Proteomes" id="UP000261540"/>
    </source>
</evidence>
<name>A0A3B3R6X1_9TELE</name>
<proteinExistence type="predicted"/>
<dbReference type="InterPro" id="IPR008065">
    <property type="entry name" value="NPFF"/>
</dbReference>
<feature type="signal peptide" evidence="2">
    <location>
        <begin position="1"/>
        <end position="19"/>
    </location>
</feature>
<dbReference type="PRINTS" id="PR01682">
    <property type="entry name" value="FMRFAMIDEPEP"/>
</dbReference>
<accession>A0A3B3R6X1</accession>
<reference evidence="3" key="1">
    <citation type="submission" date="2025-08" db="UniProtKB">
        <authorList>
            <consortium name="Ensembl"/>
        </authorList>
    </citation>
    <scope>IDENTIFICATION</scope>
</reference>
<keyword evidence="2" id="KW-0732">Signal</keyword>
<organism evidence="3 4">
    <name type="scientific">Paramormyrops kingsleyae</name>
    <dbReference type="NCBI Taxonomy" id="1676925"/>
    <lineage>
        <taxon>Eukaryota</taxon>
        <taxon>Metazoa</taxon>
        <taxon>Chordata</taxon>
        <taxon>Craniata</taxon>
        <taxon>Vertebrata</taxon>
        <taxon>Euteleostomi</taxon>
        <taxon>Actinopterygii</taxon>
        <taxon>Neopterygii</taxon>
        <taxon>Teleostei</taxon>
        <taxon>Osteoglossocephala</taxon>
        <taxon>Osteoglossomorpha</taxon>
        <taxon>Osteoglossiformes</taxon>
        <taxon>Mormyridae</taxon>
        <taxon>Paramormyrops</taxon>
    </lineage>
</organism>
<reference evidence="3" key="2">
    <citation type="submission" date="2025-09" db="UniProtKB">
        <authorList>
            <consortium name="Ensembl"/>
        </authorList>
    </citation>
    <scope>IDENTIFICATION</scope>
</reference>
<protein>
    <submittedName>
        <fullName evidence="3">Neuropeptide FF-amide peptide precursor like</fullName>
    </submittedName>
</protein>
<dbReference type="GO" id="GO:0005184">
    <property type="term" value="F:neuropeptide hormone activity"/>
    <property type="evidence" value="ECO:0007669"/>
    <property type="project" value="InterPro"/>
</dbReference>
<evidence type="ECO:0000313" key="3">
    <source>
        <dbReference type="Ensembl" id="ENSPKIP00000014123.1"/>
    </source>
</evidence>
<evidence type="ECO:0000256" key="2">
    <source>
        <dbReference type="SAM" id="SignalP"/>
    </source>
</evidence>
<keyword evidence="4" id="KW-1185">Reference proteome</keyword>
<dbReference type="Pfam" id="PF15085">
    <property type="entry name" value="NPFF"/>
    <property type="match status" value="1"/>
</dbReference>
<dbReference type="PANTHER" id="PTHR15044">
    <property type="entry name" value="NEUROPEPTIDE FF"/>
    <property type="match status" value="1"/>
</dbReference>
<evidence type="ECO:0000256" key="1">
    <source>
        <dbReference type="SAM" id="MobiDB-lite"/>
    </source>
</evidence>
<sequence>METAVWFILLGLLAVGGVGHELQDNGHLESSDSRHGDPRDGLTETPAGVLVSAAPVLGLHQSLSENIIQTDSTFQATIFTDSHNNGRHGLDERVLTAVLRSLFQGFERSDRNPSILYQPQRFGRGARGGLGSDRRMHSQDWEMAPGEIWSMAVPQRFGKK</sequence>
<dbReference type="AlphaFoldDB" id="A0A3B3R6X1"/>
<dbReference type="STRING" id="1676925.ENSPKIP00000014123"/>
<feature type="compositionally biased region" description="Basic and acidic residues" evidence="1">
    <location>
        <begin position="24"/>
        <end position="42"/>
    </location>
</feature>
<dbReference type="Proteomes" id="UP000261540">
    <property type="component" value="Unplaced"/>
</dbReference>
<dbReference type="PANTHER" id="PTHR15044:SF0">
    <property type="entry name" value="PRO-FMRFAMIDE-RELATED NEUROPEPTIDE FF"/>
    <property type="match status" value="1"/>
</dbReference>
<dbReference type="Ensembl" id="ENSPKIT00000038561.1">
    <property type="protein sequence ID" value="ENSPKIP00000014123.1"/>
    <property type="gene ID" value="ENSPKIG00000001314.1"/>
</dbReference>
<dbReference type="GeneTree" id="ENSGT00390000015021"/>